<dbReference type="EMBL" id="JXXN02003273">
    <property type="protein sequence ID" value="THD21767.1"/>
    <property type="molecule type" value="Genomic_DNA"/>
</dbReference>
<protein>
    <submittedName>
        <fullName evidence="2">Uncharacterized protein</fullName>
    </submittedName>
</protein>
<organism evidence="2 3">
    <name type="scientific">Fasciola hepatica</name>
    <name type="common">Liver fluke</name>
    <dbReference type="NCBI Taxonomy" id="6192"/>
    <lineage>
        <taxon>Eukaryota</taxon>
        <taxon>Metazoa</taxon>
        <taxon>Spiralia</taxon>
        <taxon>Lophotrochozoa</taxon>
        <taxon>Platyhelminthes</taxon>
        <taxon>Trematoda</taxon>
        <taxon>Digenea</taxon>
        <taxon>Plagiorchiida</taxon>
        <taxon>Echinostomata</taxon>
        <taxon>Echinostomatoidea</taxon>
        <taxon>Fasciolidae</taxon>
        <taxon>Fasciola</taxon>
    </lineage>
</organism>
<comment type="caution">
    <text evidence="2">The sequence shown here is derived from an EMBL/GenBank/DDBJ whole genome shotgun (WGS) entry which is preliminary data.</text>
</comment>
<keyword evidence="3" id="KW-1185">Reference proteome</keyword>
<gene>
    <name evidence="2" type="ORF">D915_007234</name>
</gene>
<feature type="signal peptide" evidence="1">
    <location>
        <begin position="1"/>
        <end position="26"/>
    </location>
</feature>
<keyword evidence="1" id="KW-0732">Signal</keyword>
<proteinExistence type="predicted"/>
<name>A0A4E0RLS8_FASHE</name>
<dbReference type="AlphaFoldDB" id="A0A4E0RLS8"/>
<dbReference type="Proteomes" id="UP000230066">
    <property type="component" value="Unassembled WGS sequence"/>
</dbReference>
<evidence type="ECO:0000313" key="2">
    <source>
        <dbReference type="EMBL" id="THD21767.1"/>
    </source>
</evidence>
<sequence length="110" mass="13208">MFPRSLKLFTLFIVLLVFSLDSPVAGCKRCVNQDNRWNLYDVSVDDGKYGDSELNRRGYNYGHFGLRSYHDKSRYRYGYPDEFNRRQYPVDFSLQSCKLLISFDEHIWMR</sequence>
<reference evidence="2" key="1">
    <citation type="submission" date="2019-03" db="EMBL/GenBank/DDBJ databases">
        <title>Improved annotation for the trematode Fasciola hepatica.</title>
        <authorList>
            <person name="Choi Y.-J."/>
            <person name="Martin J."/>
            <person name="Mitreva M."/>
        </authorList>
    </citation>
    <scope>NUCLEOTIDE SEQUENCE [LARGE SCALE GENOMIC DNA]</scope>
</reference>
<accession>A0A4E0RLS8</accession>
<evidence type="ECO:0000313" key="3">
    <source>
        <dbReference type="Proteomes" id="UP000230066"/>
    </source>
</evidence>
<feature type="chain" id="PRO_5020028483" evidence="1">
    <location>
        <begin position="27"/>
        <end position="110"/>
    </location>
</feature>
<evidence type="ECO:0000256" key="1">
    <source>
        <dbReference type="SAM" id="SignalP"/>
    </source>
</evidence>